<evidence type="ECO:0000256" key="3">
    <source>
        <dbReference type="ARBA" id="ARBA00022679"/>
    </source>
</evidence>
<accession>A0A091D886</accession>
<gene>
    <name evidence="7" type="ORF">H920_10190</name>
</gene>
<proteinExistence type="inferred from homology"/>
<feature type="domain" description="GST N-terminal" evidence="5">
    <location>
        <begin position="1"/>
        <end position="83"/>
    </location>
</feature>
<organism evidence="7 8">
    <name type="scientific">Fukomys damarensis</name>
    <name type="common">Damaraland mole rat</name>
    <name type="synonym">Cryptomys damarensis</name>
    <dbReference type="NCBI Taxonomy" id="885580"/>
    <lineage>
        <taxon>Eukaryota</taxon>
        <taxon>Metazoa</taxon>
        <taxon>Chordata</taxon>
        <taxon>Craniata</taxon>
        <taxon>Vertebrata</taxon>
        <taxon>Euteleostomi</taxon>
        <taxon>Mammalia</taxon>
        <taxon>Eutheria</taxon>
        <taxon>Euarchontoglires</taxon>
        <taxon>Glires</taxon>
        <taxon>Rodentia</taxon>
        <taxon>Hystricomorpha</taxon>
        <taxon>Bathyergidae</taxon>
        <taxon>Fukomys</taxon>
    </lineage>
</organism>
<keyword evidence="3 7" id="KW-0808">Transferase</keyword>
<dbReference type="PROSITE" id="PS50404">
    <property type="entry name" value="GST_NTER"/>
    <property type="match status" value="1"/>
</dbReference>
<name>A0A091D886_FUKDA</name>
<evidence type="ECO:0000313" key="8">
    <source>
        <dbReference type="Proteomes" id="UP000028990"/>
    </source>
</evidence>
<evidence type="ECO:0000259" key="5">
    <source>
        <dbReference type="PROSITE" id="PS50404"/>
    </source>
</evidence>
<dbReference type="PANTHER" id="PTHR11571">
    <property type="entry name" value="GLUTATHIONE S-TRANSFERASE"/>
    <property type="match status" value="1"/>
</dbReference>
<dbReference type="EMBL" id="KN122776">
    <property type="protein sequence ID" value="KFO28329.1"/>
    <property type="molecule type" value="Genomic_DNA"/>
</dbReference>
<dbReference type="Proteomes" id="UP000028990">
    <property type="component" value="Unassembled WGS sequence"/>
</dbReference>
<dbReference type="InterPro" id="IPR036282">
    <property type="entry name" value="Glutathione-S-Trfase_C_sf"/>
</dbReference>
<dbReference type="InterPro" id="IPR004045">
    <property type="entry name" value="Glutathione_S-Trfase_N"/>
</dbReference>
<protein>
    <recommendedName>
        <fullName evidence="2">glutathione transferase</fullName>
        <ecNumber evidence="2">2.5.1.18</ecNumber>
    </recommendedName>
    <alternativeName>
        <fullName evidence="4">GST class-pi</fullName>
    </alternativeName>
</protein>
<dbReference type="AlphaFoldDB" id="A0A091D886"/>
<dbReference type="EC" id="2.5.1.18" evidence="2"/>
<dbReference type="InterPro" id="IPR050213">
    <property type="entry name" value="GST_superfamily"/>
</dbReference>
<evidence type="ECO:0000259" key="6">
    <source>
        <dbReference type="PROSITE" id="PS50405"/>
    </source>
</evidence>
<evidence type="ECO:0000256" key="1">
    <source>
        <dbReference type="ARBA" id="ARBA00007297"/>
    </source>
</evidence>
<dbReference type="GO" id="GO:0006749">
    <property type="term" value="P:glutathione metabolic process"/>
    <property type="evidence" value="ECO:0007669"/>
    <property type="project" value="TreeGrafter"/>
</dbReference>
<dbReference type="SUPFAM" id="SSF47616">
    <property type="entry name" value="GST C-terminal domain-like"/>
    <property type="match status" value="1"/>
</dbReference>
<dbReference type="SUPFAM" id="SSF52833">
    <property type="entry name" value="Thioredoxin-like"/>
    <property type="match status" value="1"/>
</dbReference>
<dbReference type="Pfam" id="PF14497">
    <property type="entry name" value="GST_C_3"/>
    <property type="match status" value="1"/>
</dbReference>
<dbReference type="Gene3D" id="1.20.1050.130">
    <property type="match status" value="1"/>
</dbReference>
<dbReference type="PROSITE" id="PS50405">
    <property type="entry name" value="GST_CTER"/>
    <property type="match status" value="1"/>
</dbReference>
<evidence type="ECO:0000313" key="7">
    <source>
        <dbReference type="EMBL" id="KFO28329.1"/>
    </source>
</evidence>
<dbReference type="InterPro" id="IPR004046">
    <property type="entry name" value="GST_C"/>
</dbReference>
<dbReference type="InterPro" id="IPR010987">
    <property type="entry name" value="Glutathione-S-Trfase_C-like"/>
</dbReference>
<reference evidence="7 8" key="1">
    <citation type="submission" date="2013-11" db="EMBL/GenBank/DDBJ databases">
        <title>The Damaraland mole rat (Fukomys damarensis) genome and evolution of African mole rats.</title>
        <authorList>
            <person name="Gladyshev V.N."/>
            <person name="Fang X."/>
        </authorList>
    </citation>
    <scope>NUCLEOTIDE SEQUENCE [LARGE SCALE GENOMIC DNA]</scope>
    <source>
        <tissue evidence="7">Liver</tissue>
    </source>
</reference>
<sequence length="168" mass="18586">MFQRSRGGEEAPWLPVEPEDCVPPYTITYPPSRGSTQARVSVLAPYSIPQLFEQLPKFQDGDLTLYQSNAILHHLGHSFGASGHLKPFESLLAQNQGGQGFTVDNQISFANYHLLDLMLNHQVLAPSCLVAFPLLLAYVVHLSAQPKLKAFLAFLDLVNQPISSFVKI</sequence>
<evidence type="ECO:0000256" key="2">
    <source>
        <dbReference type="ARBA" id="ARBA00012452"/>
    </source>
</evidence>
<dbReference type="STRING" id="885580.ENSFDAP00000016827"/>
<comment type="similarity">
    <text evidence="1">Belongs to the GST superfamily. Pi family.</text>
</comment>
<dbReference type="InterPro" id="IPR036249">
    <property type="entry name" value="Thioredoxin-like_sf"/>
</dbReference>
<feature type="domain" description="GST C-terminal" evidence="6">
    <location>
        <begin position="29"/>
        <end position="165"/>
    </location>
</feature>
<dbReference type="Gene3D" id="1.20.1050.10">
    <property type="match status" value="1"/>
</dbReference>
<dbReference type="GO" id="GO:0005829">
    <property type="term" value="C:cytosol"/>
    <property type="evidence" value="ECO:0007669"/>
    <property type="project" value="TreeGrafter"/>
</dbReference>
<keyword evidence="8" id="KW-1185">Reference proteome</keyword>
<dbReference type="FunFam" id="1.20.1050.10:FF:000047">
    <property type="entry name" value="Glutathione S-transferase P"/>
    <property type="match status" value="1"/>
</dbReference>
<evidence type="ECO:0000256" key="4">
    <source>
        <dbReference type="ARBA" id="ARBA00032759"/>
    </source>
</evidence>
<dbReference type="GO" id="GO:0004364">
    <property type="term" value="F:glutathione transferase activity"/>
    <property type="evidence" value="ECO:0007669"/>
    <property type="project" value="UniProtKB-EC"/>
</dbReference>
<dbReference type="PANTHER" id="PTHR11571:SF255">
    <property type="entry name" value="GLUTATHIONE S-TRANSFERASE P"/>
    <property type="match status" value="1"/>
</dbReference>